<dbReference type="AlphaFoldDB" id="A0A1I5AL14"/>
<keyword evidence="3" id="KW-1185">Reference proteome</keyword>
<dbReference type="InParanoid" id="A0A1I5AL14"/>
<gene>
    <name evidence="2" type="ORF">SAMN04489713_102637</name>
</gene>
<name>A0A1I5AL14_9ACTN</name>
<organism evidence="2 3">
    <name type="scientific">Actinomadura madurae</name>
    <dbReference type="NCBI Taxonomy" id="1993"/>
    <lineage>
        <taxon>Bacteria</taxon>
        <taxon>Bacillati</taxon>
        <taxon>Actinomycetota</taxon>
        <taxon>Actinomycetes</taxon>
        <taxon>Streptosporangiales</taxon>
        <taxon>Thermomonosporaceae</taxon>
        <taxon>Actinomadura</taxon>
    </lineage>
</organism>
<proteinExistence type="predicted"/>
<accession>A0A1I5AL14</accession>
<dbReference type="Proteomes" id="UP000183413">
    <property type="component" value="Unassembled WGS sequence"/>
</dbReference>
<evidence type="ECO:0000313" key="3">
    <source>
        <dbReference type="Proteomes" id="UP000183413"/>
    </source>
</evidence>
<evidence type="ECO:0000256" key="1">
    <source>
        <dbReference type="SAM" id="MobiDB-lite"/>
    </source>
</evidence>
<protein>
    <submittedName>
        <fullName evidence="2">Uncharacterized protein</fullName>
    </submittedName>
</protein>
<evidence type="ECO:0000313" key="2">
    <source>
        <dbReference type="EMBL" id="SFN63098.1"/>
    </source>
</evidence>
<reference evidence="2 3" key="1">
    <citation type="submission" date="2016-10" db="EMBL/GenBank/DDBJ databases">
        <authorList>
            <person name="de Groot N.N."/>
        </authorList>
    </citation>
    <scope>NUCLEOTIDE SEQUENCE [LARGE SCALE GENOMIC DNA]</scope>
    <source>
        <strain evidence="2 3">DSM 43067</strain>
    </source>
</reference>
<feature type="region of interest" description="Disordered" evidence="1">
    <location>
        <begin position="86"/>
        <end position="111"/>
    </location>
</feature>
<dbReference type="EMBL" id="FOVH01000002">
    <property type="protein sequence ID" value="SFN63098.1"/>
    <property type="molecule type" value="Genomic_DNA"/>
</dbReference>
<sequence length="313" mass="33075">MLVFSVCWVPFSWAGSRARARLSMRDGWPGEPGLSAGRVYWRSGEAGLSPVSVRVSVRCSWDWLAGCPRSPDVPVSGLFSAGVPLPSERGSSSRRPCDPASPVSEAPLSLPRSPWSWPVLPVSVCSGASVSLPPLSLCDDSVVSSSRWSAGWAPLSFTSVCCVPLSCWAASRARARLSMREGWPGKPGLSAGRLFCCRSDAAGLSAVSVRVSVPAVWSTPTLAALPLGGDGPLGQGNARTARRAWALTRGADVAVTPSPYVIAHVRTLHVPTLGFRHPPCVSRRILAIAPLLRPGLDTLDWQSTACSTMIQAI</sequence>